<dbReference type="PROSITE" id="PS51257">
    <property type="entry name" value="PROKAR_LIPOPROTEIN"/>
    <property type="match status" value="1"/>
</dbReference>
<gene>
    <name evidence="1" type="ORF">B0O44_103633</name>
</gene>
<comment type="caution">
    <text evidence="1">The sequence shown here is derived from an EMBL/GenBank/DDBJ whole genome shotgun (WGS) entry which is preliminary data.</text>
</comment>
<keyword evidence="2" id="KW-1185">Reference proteome</keyword>
<sequence length="248" mass="28108">MIQKYTRLNFLLFLLLLFVVACKKDLAMEETRFGFLNVNNQTTYKDLNISYNDVPKSPQGPTYNQNIKIPAGTGKLSFKDPAGKTVLETAFSIEADKTKELILFQPVADLKPVVLENNQKEEPKPQKGYLKIKAANFAIHAFKKSIDLILYYDDPLTGDRVEFANLKNVSPEFKDYQTFRYPGDLSADMQFSVMIVDSQSQEPLLDWYTSVTATLNKSVYTMYIKENTEGAAVLGTPYFVTVESLFAD</sequence>
<evidence type="ECO:0008006" key="3">
    <source>
        <dbReference type="Google" id="ProtNLM"/>
    </source>
</evidence>
<name>A0A318UGB6_9SPHI</name>
<evidence type="ECO:0000313" key="2">
    <source>
        <dbReference type="Proteomes" id="UP000248198"/>
    </source>
</evidence>
<dbReference type="EMBL" id="QKLU01000003">
    <property type="protein sequence ID" value="PYF75183.1"/>
    <property type="molecule type" value="Genomic_DNA"/>
</dbReference>
<organism evidence="1 2">
    <name type="scientific">Pedobacter nutrimenti</name>
    <dbReference type="NCBI Taxonomy" id="1241337"/>
    <lineage>
        <taxon>Bacteria</taxon>
        <taxon>Pseudomonadati</taxon>
        <taxon>Bacteroidota</taxon>
        <taxon>Sphingobacteriia</taxon>
        <taxon>Sphingobacteriales</taxon>
        <taxon>Sphingobacteriaceae</taxon>
        <taxon>Pedobacter</taxon>
    </lineage>
</organism>
<protein>
    <recommendedName>
        <fullName evidence="3">DUF4397 domain-containing protein</fullName>
    </recommendedName>
</protein>
<accession>A0A318UGB6</accession>
<dbReference type="AlphaFoldDB" id="A0A318UGB6"/>
<reference evidence="1 2" key="1">
    <citation type="submission" date="2018-06" db="EMBL/GenBank/DDBJ databases">
        <title>Genomic Encyclopedia of Archaeal and Bacterial Type Strains, Phase II (KMG-II): from individual species to whole genera.</title>
        <authorList>
            <person name="Goeker M."/>
        </authorList>
    </citation>
    <scope>NUCLEOTIDE SEQUENCE [LARGE SCALE GENOMIC DNA]</scope>
    <source>
        <strain evidence="1 2">DSM 27372</strain>
    </source>
</reference>
<dbReference type="Proteomes" id="UP000248198">
    <property type="component" value="Unassembled WGS sequence"/>
</dbReference>
<proteinExistence type="predicted"/>
<evidence type="ECO:0000313" key="1">
    <source>
        <dbReference type="EMBL" id="PYF75183.1"/>
    </source>
</evidence>